<sequence>MARRHLGQCLVLASTQLAVSESDLFLASHARTVAHDTGRCASSPQRQQKPCRQRQSTSAASSPAQPRNSTAVDEVADDGRRAAGVRAPQRQAPRAVLHRRADVPAPALVAVEVGGARRRPRPPGGERVEAYGAGERRGAERRGDRRDAAVGPQAGGLPDAALVGEPRVLEGRRYPPVAPQEEGRERRRDREDLGDLGRVVRLPPQHFFVRQNKVRCGGFDDDLGVLGVTDVAVFAAAVVFVFVVVHVVLVVAATVAAGCHAAPAAARPRRGFRVGCCRLDGKSI</sequence>
<dbReference type="EMBL" id="CM029051">
    <property type="protein sequence ID" value="KAG2564002.1"/>
    <property type="molecule type" value="Genomic_DNA"/>
</dbReference>
<gene>
    <name evidence="3" type="ORF">PVAP13_8KG335102</name>
</gene>
<evidence type="ECO:0000313" key="3">
    <source>
        <dbReference type="EMBL" id="KAG2564002.1"/>
    </source>
</evidence>
<dbReference type="AlphaFoldDB" id="A0A8T0PUI9"/>
<keyword evidence="2" id="KW-0812">Transmembrane</keyword>
<feature type="region of interest" description="Disordered" evidence="1">
    <location>
        <begin position="171"/>
        <end position="190"/>
    </location>
</feature>
<protein>
    <submittedName>
        <fullName evidence="3">Uncharacterized protein</fullName>
    </submittedName>
</protein>
<reference evidence="3" key="1">
    <citation type="submission" date="2020-05" db="EMBL/GenBank/DDBJ databases">
        <title>WGS assembly of Panicum virgatum.</title>
        <authorList>
            <person name="Lovell J.T."/>
            <person name="Jenkins J."/>
            <person name="Shu S."/>
            <person name="Juenger T.E."/>
            <person name="Schmutz J."/>
        </authorList>
    </citation>
    <scope>NUCLEOTIDE SEQUENCE</scope>
    <source>
        <strain evidence="3">AP13</strain>
    </source>
</reference>
<feature type="compositionally biased region" description="Basic and acidic residues" evidence="1">
    <location>
        <begin position="181"/>
        <end position="190"/>
    </location>
</feature>
<proteinExistence type="predicted"/>
<feature type="compositionally biased region" description="Basic and acidic residues" evidence="1">
    <location>
        <begin position="124"/>
        <end position="148"/>
    </location>
</feature>
<feature type="region of interest" description="Disordered" evidence="1">
    <location>
        <begin position="37"/>
        <end position="74"/>
    </location>
</feature>
<evidence type="ECO:0000256" key="1">
    <source>
        <dbReference type="SAM" id="MobiDB-lite"/>
    </source>
</evidence>
<feature type="compositionally biased region" description="Low complexity" evidence="1">
    <location>
        <begin position="42"/>
        <end position="67"/>
    </location>
</feature>
<comment type="caution">
    <text evidence="3">The sequence shown here is derived from an EMBL/GenBank/DDBJ whole genome shotgun (WGS) entry which is preliminary data.</text>
</comment>
<keyword evidence="2" id="KW-1133">Transmembrane helix</keyword>
<dbReference type="Proteomes" id="UP000823388">
    <property type="component" value="Chromosome 8K"/>
</dbReference>
<name>A0A8T0PUI9_PANVG</name>
<keyword evidence="2" id="KW-0472">Membrane</keyword>
<accession>A0A8T0PUI9</accession>
<feature type="transmembrane region" description="Helical" evidence="2">
    <location>
        <begin position="231"/>
        <end position="259"/>
    </location>
</feature>
<keyword evidence="4" id="KW-1185">Reference proteome</keyword>
<organism evidence="3 4">
    <name type="scientific">Panicum virgatum</name>
    <name type="common">Blackwell switchgrass</name>
    <dbReference type="NCBI Taxonomy" id="38727"/>
    <lineage>
        <taxon>Eukaryota</taxon>
        <taxon>Viridiplantae</taxon>
        <taxon>Streptophyta</taxon>
        <taxon>Embryophyta</taxon>
        <taxon>Tracheophyta</taxon>
        <taxon>Spermatophyta</taxon>
        <taxon>Magnoliopsida</taxon>
        <taxon>Liliopsida</taxon>
        <taxon>Poales</taxon>
        <taxon>Poaceae</taxon>
        <taxon>PACMAD clade</taxon>
        <taxon>Panicoideae</taxon>
        <taxon>Panicodae</taxon>
        <taxon>Paniceae</taxon>
        <taxon>Panicinae</taxon>
        <taxon>Panicum</taxon>
        <taxon>Panicum sect. Hiantes</taxon>
    </lineage>
</organism>
<feature type="region of interest" description="Disordered" evidence="1">
    <location>
        <begin position="114"/>
        <end position="162"/>
    </location>
</feature>
<evidence type="ECO:0000256" key="2">
    <source>
        <dbReference type="SAM" id="Phobius"/>
    </source>
</evidence>
<evidence type="ECO:0000313" key="4">
    <source>
        <dbReference type="Proteomes" id="UP000823388"/>
    </source>
</evidence>